<protein>
    <recommendedName>
        <fullName evidence="8">Flavin-containing monooxygenase</fullName>
        <ecNumber evidence="8">1.-.-.-</ecNumber>
    </recommendedName>
</protein>
<proteinExistence type="inferred from homology"/>
<comment type="similarity">
    <text evidence="8">Belongs to the FMO family.</text>
</comment>
<name>A0A914ZA95_9BILA</name>
<dbReference type="GO" id="GO:0050660">
    <property type="term" value="F:flavin adenine dinucleotide binding"/>
    <property type="evidence" value="ECO:0007669"/>
    <property type="project" value="InterPro"/>
</dbReference>
<reference evidence="10" key="1">
    <citation type="submission" date="2022-11" db="UniProtKB">
        <authorList>
            <consortium name="WormBaseParasite"/>
        </authorList>
    </citation>
    <scope>IDENTIFICATION</scope>
</reference>
<evidence type="ECO:0000256" key="8">
    <source>
        <dbReference type="RuleBase" id="RU361177"/>
    </source>
</evidence>
<dbReference type="GO" id="GO:0004499">
    <property type="term" value="F:N,N-dimethylaniline monooxygenase activity"/>
    <property type="evidence" value="ECO:0007669"/>
    <property type="project" value="InterPro"/>
</dbReference>
<dbReference type="SUPFAM" id="SSF51905">
    <property type="entry name" value="FAD/NAD(P)-binding domain"/>
    <property type="match status" value="2"/>
</dbReference>
<dbReference type="Proteomes" id="UP000887577">
    <property type="component" value="Unplaced"/>
</dbReference>
<dbReference type="AlphaFoldDB" id="A0A914ZA95"/>
<comment type="similarity">
    <text evidence="2">Belongs to the FAD-binding monooxygenase family.</text>
</comment>
<evidence type="ECO:0000256" key="1">
    <source>
        <dbReference type="ARBA" id="ARBA00001974"/>
    </source>
</evidence>
<accession>A0A914ZA95</accession>
<keyword evidence="6 8" id="KW-0560">Oxidoreductase</keyword>
<dbReference type="InterPro" id="IPR050775">
    <property type="entry name" value="FAD-binding_Monooxygenases"/>
</dbReference>
<dbReference type="EC" id="1.-.-.-" evidence="8"/>
<keyword evidence="5" id="KW-0521">NADP</keyword>
<dbReference type="InterPro" id="IPR036188">
    <property type="entry name" value="FAD/NAD-bd_sf"/>
</dbReference>
<keyword evidence="4 8" id="KW-0274">FAD</keyword>
<organism evidence="9 10">
    <name type="scientific">Panagrolaimus superbus</name>
    <dbReference type="NCBI Taxonomy" id="310955"/>
    <lineage>
        <taxon>Eukaryota</taxon>
        <taxon>Metazoa</taxon>
        <taxon>Ecdysozoa</taxon>
        <taxon>Nematoda</taxon>
        <taxon>Chromadorea</taxon>
        <taxon>Rhabditida</taxon>
        <taxon>Tylenchina</taxon>
        <taxon>Panagrolaimomorpha</taxon>
        <taxon>Panagrolaimoidea</taxon>
        <taxon>Panagrolaimidae</taxon>
        <taxon>Panagrolaimus</taxon>
    </lineage>
</organism>
<dbReference type="Gene3D" id="3.50.50.60">
    <property type="entry name" value="FAD/NAD(P)-binding domain"/>
    <property type="match status" value="2"/>
</dbReference>
<dbReference type="Pfam" id="PF00743">
    <property type="entry name" value="FMO-like"/>
    <property type="match status" value="1"/>
</dbReference>
<evidence type="ECO:0000256" key="5">
    <source>
        <dbReference type="ARBA" id="ARBA00022857"/>
    </source>
</evidence>
<evidence type="ECO:0000256" key="7">
    <source>
        <dbReference type="ARBA" id="ARBA00023033"/>
    </source>
</evidence>
<dbReference type="PANTHER" id="PTHR43098:SF3">
    <property type="entry name" value="L-ORNITHINE N(5)-MONOOXYGENASE-RELATED"/>
    <property type="match status" value="1"/>
</dbReference>
<evidence type="ECO:0000256" key="2">
    <source>
        <dbReference type="ARBA" id="ARBA00010139"/>
    </source>
</evidence>
<dbReference type="InterPro" id="IPR020946">
    <property type="entry name" value="Flavin_mOase-like"/>
</dbReference>
<evidence type="ECO:0000256" key="4">
    <source>
        <dbReference type="ARBA" id="ARBA00022827"/>
    </source>
</evidence>
<keyword evidence="9" id="KW-1185">Reference proteome</keyword>
<keyword evidence="7 8" id="KW-0503">Monooxygenase</keyword>
<comment type="cofactor">
    <cofactor evidence="1 8">
        <name>FAD</name>
        <dbReference type="ChEBI" id="CHEBI:57692"/>
    </cofactor>
</comment>
<evidence type="ECO:0000256" key="6">
    <source>
        <dbReference type="ARBA" id="ARBA00023002"/>
    </source>
</evidence>
<dbReference type="PANTHER" id="PTHR43098">
    <property type="entry name" value="L-ORNITHINE N(5)-MONOOXYGENASE-RELATED"/>
    <property type="match status" value="1"/>
</dbReference>
<dbReference type="GO" id="GO:0050661">
    <property type="term" value="F:NADP binding"/>
    <property type="evidence" value="ECO:0007669"/>
    <property type="project" value="InterPro"/>
</dbReference>
<sequence>MTANGNLPSNNPKTDITIIDPYSANLDLDILIVGAGFSGIYFLYQLRKKGYNVKIFEAANGLGGTWKVNHYPGARVDSSIPIYEFSLPEIWKGWNWKERYPGWKELQEYFEYCDTILDIKKDVAFNTKVIEANFDKSEGKWMIKSDDGRITKAKYFLPCIGFAAKEYIPDFPGLETFKGEIHHSSNWPESEVNVCGKRCAVIGTGSTGVQIIQEWAKTSKSLIVFQRTPNLCIPMGQKKLSPEDQKKDGYPEIFHHRLVGVGGMAFDHIPRNAFDDTEEEREKVFEELWKSGDFRFWVGGYKDTFTNWKANKVHYDFWAKKVRAMIIDPKKRDILAPLEPPHPFGVKRPSLFVDYYEQLNKPNVEVVSVKNNPIIEVKPEGIVTADGNIYEIDVLAFATGFDAITGGFKKLGLSDINGEKLTKQWQDGTKTFLGLSISGYPNMFFTYGPQAPTAFSNGPTLIEIQGNWIIKVIDFCESNKIKYIDAKEDSQNQWAKEITAMANATLFPLADSWYMGANIPGKPKEMLNFLGGVSKYSEILQYVLENNFDGFNFVK</sequence>
<evidence type="ECO:0000256" key="3">
    <source>
        <dbReference type="ARBA" id="ARBA00022630"/>
    </source>
</evidence>
<dbReference type="WBParaSite" id="PSU_v2.g9580.t1">
    <property type="protein sequence ID" value="PSU_v2.g9580.t1"/>
    <property type="gene ID" value="PSU_v2.g9580"/>
</dbReference>
<evidence type="ECO:0000313" key="10">
    <source>
        <dbReference type="WBParaSite" id="PSU_v2.g9580.t1"/>
    </source>
</evidence>
<keyword evidence="3 8" id="KW-0285">Flavoprotein</keyword>
<evidence type="ECO:0000313" key="9">
    <source>
        <dbReference type="Proteomes" id="UP000887577"/>
    </source>
</evidence>